<geneLocation type="plasmid" evidence="1">
    <name>pSALNBL118</name>
</geneLocation>
<accession>A0A517J8F7</accession>
<sequence length="301" mass="32799">MAAEPNLIDVKALGEAKSIDFANRMGIGLNKLFEALSITNKIPMNVGSAIKQFRFKVIDSTAPTGEVAEGDIIPLTKVEREQVKITELKFKKYRKSTSAEAIQSHGYDLAINRTDNELLRYVQKNFRKDFFKTLKDALDSSERTNKTALTSKNLQGALAKGRANLSTLLDDEITPIALVNPNDVAEHIANGLIVSNGAQFGLNLLTPYVGVKVIEFADVPAGEVWMTTAENLNVAFANPRGELARAFAFATDETGFVGVLHDIQPERLTADTVFASAITMFPENIDAVVKVTIKADTTPVV</sequence>
<proteinExistence type="predicted"/>
<dbReference type="AlphaFoldDB" id="A0A517J8F7"/>
<reference evidence="1" key="1">
    <citation type="submission" date="2019-07" db="EMBL/GenBank/DDBJ databases">
        <title>Comparative genomics of plasmid bearing Staphylococcus aureus strains isolated from various retail meats.</title>
        <authorList>
            <person name="Neyaz L."/>
            <person name="Karki A.B."/>
            <person name="Fakhr M.K."/>
        </authorList>
    </citation>
    <scope>NUCLEOTIDE SEQUENCE</scope>
    <source>
        <strain evidence="1">B3-4A</strain>
        <plasmid evidence="1">pSALNBL118</plasmid>
    </source>
</reference>
<name>A0A517J8F7_STAAU</name>
<evidence type="ECO:0000313" key="1">
    <source>
        <dbReference type="EMBL" id="QDS42724.1"/>
    </source>
</evidence>
<organism evidence="1">
    <name type="scientific">Staphylococcus aureus</name>
    <dbReference type="NCBI Taxonomy" id="1280"/>
    <lineage>
        <taxon>Bacteria</taxon>
        <taxon>Bacillati</taxon>
        <taxon>Bacillota</taxon>
        <taxon>Bacilli</taxon>
        <taxon>Bacillales</taxon>
        <taxon>Staphylococcaceae</taxon>
        <taxon>Staphylococcus</taxon>
    </lineage>
</organism>
<protein>
    <submittedName>
        <fullName evidence="1">Capsid protein</fullName>
    </submittedName>
</protein>
<dbReference type="EMBL" id="CP042014">
    <property type="protein sequence ID" value="QDS42724.1"/>
    <property type="molecule type" value="Genomic_DNA"/>
</dbReference>
<keyword evidence="1" id="KW-0614">Plasmid</keyword>
<dbReference type="RefSeq" id="WP_145377497.1">
    <property type="nucleotide sequence ID" value="NZ_CP042014.1"/>
</dbReference>
<gene>
    <name evidence="1" type="ORF">FP479_14210</name>
</gene>